<gene>
    <name evidence="5" type="ORF">DGYR_LOCUS7805</name>
</gene>
<dbReference type="GO" id="GO:0004497">
    <property type="term" value="F:monooxygenase activity"/>
    <property type="evidence" value="ECO:0007669"/>
    <property type="project" value="InterPro"/>
</dbReference>
<name>A0A7I8VUE9_9ANNE</name>
<comment type="caution">
    <text evidence="5">The sequence shown here is derived from an EMBL/GenBank/DDBJ whole genome shotgun (WGS) entry which is preliminary data.</text>
</comment>
<proteinExistence type="inferred from homology"/>
<dbReference type="SUPFAM" id="SSF48264">
    <property type="entry name" value="Cytochrome P450"/>
    <property type="match status" value="1"/>
</dbReference>
<dbReference type="PRINTS" id="PR00385">
    <property type="entry name" value="P450"/>
</dbReference>
<dbReference type="Gene3D" id="1.10.630.10">
    <property type="entry name" value="Cytochrome P450"/>
    <property type="match status" value="1"/>
</dbReference>
<accession>A0A7I8VUE9</accession>
<dbReference type="PRINTS" id="PR00465">
    <property type="entry name" value="EP450IV"/>
</dbReference>
<dbReference type="PANTHER" id="PTHR24280">
    <property type="entry name" value="CYTOCHROME P450 20A1"/>
    <property type="match status" value="1"/>
</dbReference>
<keyword evidence="2 4" id="KW-0479">Metal-binding</keyword>
<dbReference type="OrthoDB" id="1470350at2759"/>
<feature type="binding site" description="axial binding residue" evidence="4">
    <location>
        <position position="405"/>
    </location>
    <ligand>
        <name>heme</name>
        <dbReference type="ChEBI" id="CHEBI:30413"/>
    </ligand>
    <ligandPart>
        <name>Fe</name>
        <dbReference type="ChEBI" id="CHEBI:18248"/>
    </ligandPart>
</feature>
<keyword evidence="3 4" id="KW-0408">Iron</keyword>
<evidence type="ECO:0000256" key="4">
    <source>
        <dbReference type="PIRSR" id="PIRSR602403-1"/>
    </source>
</evidence>
<dbReference type="Proteomes" id="UP000549394">
    <property type="component" value="Unassembled WGS sequence"/>
</dbReference>
<evidence type="ECO:0000313" key="5">
    <source>
        <dbReference type="EMBL" id="CAD5119591.1"/>
    </source>
</evidence>
<dbReference type="AlphaFoldDB" id="A0A7I8VUE9"/>
<protein>
    <submittedName>
        <fullName evidence="5">DgyrCDS8193</fullName>
    </submittedName>
</protein>
<evidence type="ECO:0000256" key="3">
    <source>
        <dbReference type="ARBA" id="ARBA00023004"/>
    </source>
</evidence>
<reference evidence="5 6" key="1">
    <citation type="submission" date="2020-08" db="EMBL/GenBank/DDBJ databases">
        <authorList>
            <person name="Hejnol A."/>
        </authorList>
    </citation>
    <scope>NUCLEOTIDE SEQUENCE [LARGE SCALE GENOMIC DNA]</scope>
</reference>
<dbReference type="InterPro" id="IPR036396">
    <property type="entry name" value="Cyt_P450_sf"/>
</dbReference>
<dbReference type="Pfam" id="PF00067">
    <property type="entry name" value="p450"/>
    <property type="match status" value="1"/>
</dbReference>
<evidence type="ECO:0000256" key="2">
    <source>
        <dbReference type="ARBA" id="ARBA00022723"/>
    </source>
</evidence>
<dbReference type="CDD" id="cd00302">
    <property type="entry name" value="cytochrome_P450"/>
    <property type="match status" value="1"/>
</dbReference>
<dbReference type="GO" id="GO:0005506">
    <property type="term" value="F:iron ion binding"/>
    <property type="evidence" value="ECO:0007669"/>
    <property type="project" value="InterPro"/>
</dbReference>
<dbReference type="InterPro" id="IPR002403">
    <property type="entry name" value="Cyt_P450_E_grp-IV"/>
</dbReference>
<dbReference type="InterPro" id="IPR052666">
    <property type="entry name" value="CYP450_20A1-like"/>
</dbReference>
<sequence>MLDFAIFAVTFVVALIAAAFYLYPGSRKITTVPGPDSSDEKYGNIPDITKHGSMFEFLKAQHNKYGRIMSFWFYEQLVVSIYGPELFKECSALFDLPKRLFSLFQPLITEHSINLTNGAEARRRHKLYSKVLQNPTALRKYLDIINDECRRNSETLREVPEDEHISLLNSSIVLSSRMSYRLLFGFDKSAEEGRRLTENYRFIWDYLEKSLSPNFMQDTEQFERRKNEVHAAVKNSLENRVGKGDGLFVDVLLENVEEKEVQIADAVTMLVGGLHTTGTTITWALYFLMTNPRVKETLMREIFDVLGDDPIDFEKFNQLTYVKNVIKETLRLSKLATWSGRISNVEITLGGHKIPPNTPIMIANAVSHDSEEIWKDKDQFMPERFDENVEPFQFEPFGFAGKRKCPGHKLSMLEMTVSLTTLLRDFEWSLVPGHEKVGFKFGLVTIPDKEIWVTIKPRK</sequence>
<dbReference type="GO" id="GO:0016705">
    <property type="term" value="F:oxidoreductase activity, acting on paired donors, with incorporation or reduction of molecular oxygen"/>
    <property type="evidence" value="ECO:0007669"/>
    <property type="project" value="InterPro"/>
</dbReference>
<evidence type="ECO:0000313" key="6">
    <source>
        <dbReference type="Proteomes" id="UP000549394"/>
    </source>
</evidence>
<comment type="cofactor">
    <cofactor evidence="4">
        <name>heme</name>
        <dbReference type="ChEBI" id="CHEBI:30413"/>
    </cofactor>
</comment>
<dbReference type="EMBL" id="CAJFCJ010000010">
    <property type="protein sequence ID" value="CAD5119591.1"/>
    <property type="molecule type" value="Genomic_DNA"/>
</dbReference>
<dbReference type="GO" id="GO:0020037">
    <property type="term" value="F:heme binding"/>
    <property type="evidence" value="ECO:0007669"/>
    <property type="project" value="InterPro"/>
</dbReference>
<organism evidence="5 6">
    <name type="scientific">Dimorphilus gyrociliatus</name>
    <dbReference type="NCBI Taxonomy" id="2664684"/>
    <lineage>
        <taxon>Eukaryota</taxon>
        <taxon>Metazoa</taxon>
        <taxon>Spiralia</taxon>
        <taxon>Lophotrochozoa</taxon>
        <taxon>Annelida</taxon>
        <taxon>Polychaeta</taxon>
        <taxon>Polychaeta incertae sedis</taxon>
        <taxon>Dinophilidae</taxon>
        <taxon>Dimorphilus</taxon>
    </lineage>
</organism>
<dbReference type="PANTHER" id="PTHR24280:SF4">
    <property type="entry name" value="CYTOCHROME P450 20A1"/>
    <property type="match status" value="1"/>
</dbReference>
<evidence type="ECO:0000256" key="1">
    <source>
        <dbReference type="ARBA" id="ARBA00010617"/>
    </source>
</evidence>
<keyword evidence="4" id="KW-0349">Heme</keyword>
<dbReference type="GO" id="GO:0016020">
    <property type="term" value="C:membrane"/>
    <property type="evidence" value="ECO:0007669"/>
    <property type="project" value="TreeGrafter"/>
</dbReference>
<comment type="similarity">
    <text evidence="1">Belongs to the cytochrome P450 family.</text>
</comment>
<keyword evidence="6" id="KW-1185">Reference proteome</keyword>
<dbReference type="InterPro" id="IPR001128">
    <property type="entry name" value="Cyt_P450"/>
</dbReference>